<name>A0A2U1J252_SMIAN</name>
<dbReference type="Gene3D" id="3.40.50.300">
    <property type="entry name" value="P-loop containing nucleotide triphosphate hydrolases"/>
    <property type="match status" value="2"/>
</dbReference>
<dbReference type="PANTHER" id="PTHR47396:SF1">
    <property type="entry name" value="ATP-DEPENDENT HELICASE IRC3-RELATED"/>
    <property type="match status" value="1"/>
</dbReference>
<keyword evidence="1" id="KW-0547">Nucleotide-binding</keyword>
<accession>A0A2U1J252</accession>
<dbReference type="CDD" id="cd18799">
    <property type="entry name" value="SF2_C_EcoAI-like"/>
    <property type="match status" value="1"/>
</dbReference>
<evidence type="ECO:0000313" key="5">
    <source>
        <dbReference type="EMBL" id="PVZ99072.1"/>
    </source>
</evidence>
<dbReference type="InterPro" id="IPR014001">
    <property type="entry name" value="Helicase_ATP-bd"/>
</dbReference>
<dbReference type="GO" id="GO:0070125">
    <property type="term" value="P:mitochondrial translational elongation"/>
    <property type="evidence" value="ECO:0007669"/>
    <property type="project" value="TreeGrafter"/>
</dbReference>
<dbReference type="GO" id="GO:0061749">
    <property type="term" value="F:forked DNA-dependent helicase activity"/>
    <property type="evidence" value="ECO:0007669"/>
    <property type="project" value="TreeGrafter"/>
</dbReference>
<keyword evidence="6" id="KW-1185">Reference proteome</keyword>
<feature type="domain" description="Helicase ATP-binding" evidence="3">
    <location>
        <begin position="36"/>
        <end position="230"/>
    </location>
</feature>
<dbReference type="SMART" id="SM00490">
    <property type="entry name" value="HELICc"/>
    <property type="match status" value="1"/>
</dbReference>
<dbReference type="GO" id="GO:0016787">
    <property type="term" value="F:hydrolase activity"/>
    <property type="evidence" value="ECO:0007669"/>
    <property type="project" value="InterPro"/>
</dbReference>
<dbReference type="SMART" id="SM00487">
    <property type="entry name" value="DEXDc"/>
    <property type="match status" value="1"/>
</dbReference>
<evidence type="ECO:0000256" key="2">
    <source>
        <dbReference type="SAM" id="MobiDB-lite"/>
    </source>
</evidence>
<keyword evidence="1" id="KW-0378">Hydrolase</keyword>
<gene>
    <name evidence="5" type="ORF">BB558_004916</name>
</gene>
<dbReference type="InterPro" id="IPR001650">
    <property type="entry name" value="Helicase_C-like"/>
</dbReference>
<feature type="domain" description="Helicase C-terminal" evidence="4">
    <location>
        <begin position="283"/>
        <end position="444"/>
    </location>
</feature>
<keyword evidence="1" id="KW-0347">Helicase</keyword>
<dbReference type="GO" id="GO:0032042">
    <property type="term" value="P:mitochondrial DNA metabolic process"/>
    <property type="evidence" value="ECO:0007669"/>
    <property type="project" value="TreeGrafter"/>
</dbReference>
<feature type="region of interest" description="Disordered" evidence="2">
    <location>
        <begin position="767"/>
        <end position="815"/>
    </location>
</feature>
<dbReference type="Proteomes" id="UP000245591">
    <property type="component" value="Unassembled WGS sequence"/>
</dbReference>
<feature type="compositionally biased region" description="Polar residues" evidence="2">
    <location>
        <begin position="671"/>
        <end position="694"/>
    </location>
</feature>
<feature type="compositionally biased region" description="Polar residues" evidence="2">
    <location>
        <begin position="181"/>
        <end position="192"/>
    </location>
</feature>
<evidence type="ECO:0000313" key="6">
    <source>
        <dbReference type="Proteomes" id="UP000245591"/>
    </source>
</evidence>
<dbReference type="PROSITE" id="PS51194">
    <property type="entry name" value="HELICASE_CTER"/>
    <property type="match status" value="1"/>
</dbReference>
<comment type="caution">
    <text evidence="5">The sequence shown here is derived from an EMBL/GenBank/DDBJ whole genome shotgun (WGS) entry which is preliminary data.</text>
</comment>
<dbReference type="InterPro" id="IPR027417">
    <property type="entry name" value="P-loop_NTPase"/>
</dbReference>
<dbReference type="SUPFAM" id="SSF52540">
    <property type="entry name" value="P-loop containing nucleoside triphosphate hydrolases"/>
    <property type="match status" value="1"/>
</dbReference>
<dbReference type="GO" id="GO:0005524">
    <property type="term" value="F:ATP binding"/>
    <property type="evidence" value="ECO:0007669"/>
    <property type="project" value="InterPro"/>
</dbReference>
<organism evidence="5 6">
    <name type="scientific">Smittium angustum</name>
    <dbReference type="NCBI Taxonomy" id="133377"/>
    <lineage>
        <taxon>Eukaryota</taxon>
        <taxon>Fungi</taxon>
        <taxon>Fungi incertae sedis</taxon>
        <taxon>Zoopagomycota</taxon>
        <taxon>Kickxellomycotina</taxon>
        <taxon>Harpellomycetes</taxon>
        <taxon>Harpellales</taxon>
        <taxon>Legeriomycetaceae</taxon>
        <taxon>Smittium</taxon>
    </lineage>
</organism>
<keyword evidence="1" id="KW-0067">ATP-binding</keyword>
<proteinExistence type="predicted"/>
<evidence type="ECO:0000256" key="1">
    <source>
        <dbReference type="ARBA" id="ARBA00022806"/>
    </source>
</evidence>
<feature type="region of interest" description="Disordered" evidence="2">
    <location>
        <begin position="173"/>
        <end position="196"/>
    </location>
</feature>
<feature type="region of interest" description="Disordered" evidence="2">
    <location>
        <begin position="671"/>
        <end position="721"/>
    </location>
</feature>
<dbReference type="GO" id="GO:0036121">
    <property type="term" value="F:double-stranded DNA helicase activity"/>
    <property type="evidence" value="ECO:0007669"/>
    <property type="project" value="TreeGrafter"/>
</dbReference>
<feature type="compositionally biased region" description="Polar residues" evidence="2">
    <location>
        <begin position="702"/>
        <end position="711"/>
    </location>
</feature>
<dbReference type="Pfam" id="PF04851">
    <property type="entry name" value="ResIII"/>
    <property type="match status" value="1"/>
</dbReference>
<dbReference type="InterPro" id="IPR006935">
    <property type="entry name" value="Helicase/UvrB_N"/>
</dbReference>
<dbReference type="PANTHER" id="PTHR47396">
    <property type="entry name" value="TYPE I RESTRICTION ENZYME ECOKI R PROTEIN"/>
    <property type="match status" value="1"/>
</dbReference>
<dbReference type="Pfam" id="PF00271">
    <property type="entry name" value="Helicase_C"/>
    <property type="match status" value="1"/>
</dbReference>
<sequence>MPLASDKIIDDVPKSESSTIHTLRPYQQECIDASLSALKRGVRKQAVSLPVGSGKTLIFSNLMTQIPKWSEAATKVLVLAHREELISQAKKQIERANPNLYVDIDMGKNVALMAADVIVASVPTLGRKDSNRLARYDPNLFKLIIIDEAHHAAAATYRRIIDYFISPFKKNLDSSDETTNEESQLSQKPVDSTSDENCDNLGPVVWGCSATLSRHDGLSLERMFDEIIYQKGFIEMIKEKWLCEITATTIKTQVSLDGVKTKGDDFETSSLSSRINTPERNNLIVQKYLDLVILQDKKNFENNDHVRKSTVAFAVNVDHVLKLEMAFKKCGVDARHILGTTNNIDRTVILSDFKKGNFPVLINCDILTEGTDVPNIDCILMARPTKSHTLFQQMLGRGVRLHPDKKDCLVVDFVDSFKKKSGLVNIPTLLGLDPESVLSDKNVVGVLNGKPRTSDENSDFDDDFEIPYENLEELEKLEHITRKLNDPYAIFKVDVDDFSRLGNFFNPMLKDTFSGTKSLFGLDVVTCGDYRLPRWSSLSWVAISNRKYVLQTREFTVFLERNEEQMNDNTEKNKSKFSAYYRRIIQTNSGGGGGWKSGGRFLAAKTIIPMTADNISLAFKACDLFVKSKIPYHEYTSLSRFQKWRLGEPTDKQIKYLSTLGIPKELLQSFSGKNNSNTSIQNQPSTPDKSSYSKYNHRKTNTKNTDSNIPSQEKLESTDLSSNDTLTDAIKVGDLAKEMSFMFIQDSKTKKKERNNMKLENFYKKHNIPTTSTNHQPTINPQMDPTTNPGSNRIGLTKGAVIPPSPEITDFERTN</sequence>
<dbReference type="GO" id="GO:0000403">
    <property type="term" value="F:Y-form DNA binding"/>
    <property type="evidence" value="ECO:0007669"/>
    <property type="project" value="TreeGrafter"/>
</dbReference>
<dbReference type="GO" id="GO:0005759">
    <property type="term" value="C:mitochondrial matrix"/>
    <property type="evidence" value="ECO:0007669"/>
    <property type="project" value="TreeGrafter"/>
</dbReference>
<dbReference type="AlphaFoldDB" id="A0A2U1J252"/>
<dbReference type="EMBL" id="MBFU01000482">
    <property type="protein sequence ID" value="PVZ99072.1"/>
    <property type="molecule type" value="Genomic_DNA"/>
</dbReference>
<dbReference type="PROSITE" id="PS51192">
    <property type="entry name" value="HELICASE_ATP_BIND_1"/>
    <property type="match status" value="1"/>
</dbReference>
<feature type="compositionally biased region" description="Polar residues" evidence="2">
    <location>
        <begin position="768"/>
        <end position="791"/>
    </location>
</feature>
<protein>
    <submittedName>
        <fullName evidence="5">Uncharacterized protein</fullName>
    </submittedName>
</protein>
<dbReference type="InterPro" id="IPR050742">
    <property type="entry name" value="Helicase_Restrict-Modif_Enz"/>
</dbReference>
<reference evidence="5 6" key="1">
    <citation type="journal article" date="2018" name="MBio">
        <title>Comparative Genomics Reveals the Core Gene Toolbox for the Fungus-Insect Symbiosis.</title>
        <authorList>
            <person name="Wang Y."/>
            <person name="Stata M."/>
            <person name="Wang W."/>
            <person name="Stajich J.E."/>
            <person name="White M.M."/>
            <person name="Moncalvo J.M."/>
        </authorList>
    </citation>
    <scope>NUCLEOTIDE SEQUENCE [LARGE SCALE GENOMIC DNA]</scope>
    <source>
        <strain evidence="5 6">AUS-126-30</strain>
    </source>
</reference>
<evidence type="ECO:0000259" key="4">
    <source>
        <dbReference type="PROSITE" id="PS51194"/>
    </source>
</evidence>
<evidence type="ECO:0000259" key="3">
    <source>
        <dbReference type="PROSITE" id="PS51192"/>
    </source>
</evidence>